<feature type="signal peptide" evidence="1">
    <location>
        <begin position="1"/>
        <end position="20"/>
    </location>
</feature>
<keyword evidence="3" id="KW-1185">Reference proteome</keyword>
<evidence type="ECO:0000256" key="1">
    <source>
        <dbReference type="SAM" id="SignalP"/>
    </source>
</evidence>
<keyword evidence="1" id="KW-0732">Signal</keyword>
<protein>
    <submittedName>
        <fullName evidence="2">Uncharacterized protein</fullName>
    </submittedName>
</protein>
<dbReference type="Proteomes" id="UP001281305">
    <property type="component" value="Chromosome"/>
</dbReference>
<name>A0ABZ2TFB5_9RHOB</name>
<evidence type="ECO:0000313" key="3">
    <source>
        <dbReference type="Proteomes" id="UP001281305"/>
    </source>
</evidence>
<sequence>MKLARLTYPLLALWSTAALAITPEDVQTRISDAKFETATTVLFEAKDGSKKQREVFLWVYQTGLGQILNSRAPSAAETAELKRICKQMHRLASKSKVGAFEAYGIELANGRGDTSRLPSSKRVVFFFWDKGRCATPSQGRIE</sequence>
<feature type="chain" id="PRO_5045703099" evidence="1">
    <location>
        <begin position="21"/>
        <end position="142"/>
    </location>
</feature>
<organism evidence="2 3">
    <name type="scientific">Roseovarius rhodophyticola</name>
    <dbReference type="NCBI Taxonomy" id="3080827"/>
    <lineage>
        <taxon>Bacteria</taxon>
        <taxon>Pseudomonadati</taxon>
        <taxon>Pseudomonadota</taxon>
        <taxon>Alphaproteobacteria</taxon>
        <taxon>Rhodobacterales</taxon>
        <taxon>Roseobacteraceae</taxon>
        <taxon>Roseovarius</taxon>
    </lineage>
</organism>
<proteinExistence type="predicted"/>
<dbReference type="EMBL" id="CP146606">
    <property type="protein sequence ID" value="WYK18425.1"/>
    <property type="molecule type" value="Genomic_DNA"/>
</dbReference>
<accession>A0ABZ2TFB5</accession>
<evidence type="ECO:0000313" key="2">
    <source>
        <dbReference type="EMBL" id="WYK18425.1"/>
    </source>
</evidence>
<reference evidence="2 3" key="1">
    <citation type="submission" date="2024-02" db="EMBL/GenBank/DDBJ databases">
        <title>Roseovarius strain W115 nov., isolated from a marine algae.</title>
        <authorList>
            <person name="Lee M.W."/>
            <person name="Lee J.K."/>
            <person name="Kim J.M."/>
            <person name="Choi D.G."/>
            <person name="Baek J.H."/>
            <person name="Bayburt H."/>
            <person name="Jung J.J."/>
            <person name="Han D.M."/>
            <person name="Jeon C.O."/>
        </authorList>
    </citation>
    <scope>NUCLEOTIDE SEQUENCE [LARGE SCALE GENOMIC DNA]</scope>
    <source>
        <strain evidence="2 3">W115</strain>
    </source>
</reference>
<gene>
    <name evidence="2" type="ORF">RZS32_000635</name>
</gene>
<dbReference type="RefSeq" id="WP_317055113.1">
    <property type="nucleotide sequence ID" value="NZ_CP146606.1"/>
</dbReference>